<dbReference type="KEGG" id="dgo:DGo_PB0519"/>
<dbReference type="InterPro" id="IPR014001">
    <property type="entry name" value="Helicase_ATP-bd"/>
</dbReference>
<dbReference type="PROSITE" id="PS51192">
    <property type="entry name" value="HELICASE_ATP_BIND_1"/>
    <property type="match status" value="1"/>
</dbReference>
<dbReference type="SMART" id="SM00487">
    <property type="entry name" value="DEXDc"/>
    <property type="match status" value="1"/>
</dbReference>
<dbReference type="PATRIC" id="fig|745776.4.peg.3799"/>
<reference evidence="6 7" key="1">
    <citation type="journal article" date="2012" name="PLoS ONE">
        <title>Genome sequence and transcriptome analysis of the radioresistant bacterium Deinococcus gobiensis: insights into the extreme environmental adaptations.</title>
        <authorList>
            <person name="Yuan M."/>
            <person name="Chen M."/>
            <person name="Zhang W."/>
            <person name="Lu W."/>
            <person name="Wang J."/>
            <person name="Yang M."/>
            <person name="Zhao P."/>
            <person name="Tang R."/>
            <person name="Li X."/>
            <person name="Hao Y."/>
            <person name="Zhou Z."/>
            <person name="Zhan Y."/>
            <person name="Yu H."/>
            <person name="Teng C."/>
            <person name="Yan Y."/>
            <person name="Ping S."/>
            <person name="Wang Y."/>
            <person name="Lin M."/>
        </authorList>
    </citation>
    <scope>NUCLEOTIDE SEQUENCE [LARGE SCALE GENOMIC DNA]</scope>
    <source>
        <strain evidence="7">DSM 21396 / JCM 16679 / CGMCC 1.7299 / I-0</strain>
        <plasmid evidence="6">P2</plasmid>
    </source>
</reference>
<evidence type="ECO:0000313" key="6">
    <source>
        <dbReference type="EMBL" id="AFD27788.1"/>
    </source>
</evidence>
<dbReference type="OrthoDB" id="72956at2"/>
<dbReference type="InterPro" id="IPR002616">
    <property type="entry name" value="tRNA_ribo_trans-like"/>
</dbReference>
<keyword evidence="3 6" id="KW-0347">Helicase</keyword>
<keyword evidence="7" id="KW-1185">Reference proteome</keyword>
<dbReference type="PANTHER" id="PTHR47961:SF6">
    <property type="entry name" value="DNA-DIRECTED DNA POLYMERASE"/>
    <property type="match status" value="1"/>
</dbReference>
<dbReference type="Gene3D" id="3.20.20.105">
    <property type="entry name" value="Queuine tRNA-ribosyltransferase-like"/>
    <property type="match status" value="1"/>
</dbReference>
<organism evidence="6 7">
    <name type="scientific">Deinococcus gobiensis (strain DSM 21396 / JCM 16679 / CGMCC 1.7299 / I-0)</name>
    <dbReference type="NCBI Taxonomy" id="745776"/>
    <lineage>
        <taxon>Bacteria</taxon>
        <taxon>Thermotogati</taxon>
        <taxon>Deinococcota</taxon>
        <taxon>Deinococci</taxon>
        <taxon>Deinococcales</taxon>
        <taxon>Deinococcaceae</taxon>
        <taxon>Deinococcus</taxon>
    </lineage>
</organism>
<sequence length="430" mass="47156">MTTLRGFLPTVSPRFPLDLQLLPLIEQRAPGLLVSLPEWRHWGGRDRPRLPLFLDSGGYAALHPQARVQAQQGLGQLVLPEGTVLTPQQVHAEQQAWAHTGSTLDFPVPVTCRAEERQQRLVLGLANALWALQQPRTFRLYASVQPGQDLRALLAAHPDGIALGGLAPYSQDRSFPHHEIQRVRDALPPHLPLHVYGLGHPLSVQTAFAAGATSVDSSSPQRTAVAGHAWDGTHWPSPSAAERLSLAQRNLDQLLPPSPARGPNQLLTWPTGTGKTWTALQRARTVLTQGLKVLLLVPTRALASEVAQTWAAALPEACVQAYTRDIAQPAHYRRSDVLILTTERLFLLLRQWERHHAWMAQVGLLIIDEFRLIADASRGATLDATSTLWCVLFPTVPLLAPTATCGNPDVIARWLAAEHDPGCPRIVLLT</sequence>
<evidence type="ECO:0000256" key="4">
    <source>
        <dbReference type="ARBA" id="ARBA00022840"/>
    </source>
</evidence>
<dbReference type="RefSeq" id="WP_014686880.1">
    <property type="nucleotide sequence ID" value="NC_017791.1"/>
</dbReference>
<dbReference type="InterPro" id="IPR050474">
    <property type="entry name" value="Hel308_SKI2-like"/>
</dbReference>
<protein>
    <submittedName>
        <fullName evidence="6">DEAD/DEAH box helicase domain protein</fullName>
    </submittedName>
</protein>
<dbReference type="Proteomes" id="UP000007575">
    <property type="component" value="Plasmid P2"/>
</dbReference>
<name>H8H2P1_DEIGI</name>
<keyword evidence="1" id="KW-0547">Nucleotide-binding</keyword>
<geneLocation type="plasmid" evidence="6 7">
    <name>P2</name>
</geneLocation>
<feature type="domain" description="Helicase ATP-binding" evidence="5">
    <location>
        <begin position="256"/>
        <end position="423"/>
    </location>
</feature>
<dbReference type="GO" id="GO:0005524">
    <property type="term" value="F:ATP binding"/>
    <property type="evidence" value="ECO:0007669"/>
    <property type="project" value="UniProtKB-KW"/>
</dbReference>
<evidence type="ECO:0000256" key="3">
    <source>
        <dbReference type="ARBA" id="ARBA00022806"/>
    </source>
</evidence>
<accession>H8H2P1</accession>
<proteinExistence type="predicted"/>
<dbReference type="Pfam" id="PF00270">
    <property type="entry name" value="DEAD"/>
    <property type="match status" value="1"/>
</dbReference>
<dbReference type="EMBL" id="CP002193">
    <property type="protein sequence ID" value="AFD27788.1"/>
    <property type="molecule type" value="Genomic_DNA"/>
</dbReference>
<dbReference type="HOGENOM" id="CLU_637303_0_0_0"/>
<evidence type="ECO:0000313" key="7">
    <source>
        <dbReference type="Proteomes" id="UP000007575"/>
    </source>
</evidence>
<dbReference type="InterPro" id="IPR027417">
    <property type="entry name" value="P-loop_NTPase"/>
</dbReference>
<dbReference type="InterPro" id="IPR036511">
    <property type="entry name" value="TGT-like_sf"/>
</dbReference>
<dbReference type="Gene3D" id="3.40.50.300">
    <property type="entry name" value="P-loop containing nucleotide triphosphate hydrolases"/>
    <property type="match status" value="1"/>
</dbReference>
<evidence type="ECO:0000256" key="2">
    <source>
        <dbReference type="ARBA" id="ARBA00022801"/>
    </source>
</evidence>
<evidence type="ECO:0000256" key="1">
    <source>
        <dbReference type="ARBA" id="ARBA00022741"/>
    </source>
</evidence>
<dbReference type="Pfam" id="PF01702">
    <property type="entry name" value="TGT"/>
    <property type="match status" value="1"/>
</dbReference>
<keyword evidence="2" id="KW-0378">Hydrolase</keyword>
<dbReference type="AlphaFoldDB" id="H8H2P1"/>
<dbReference type="InterPro" id="IPR011545">
    <property type="entry name" value="DEAD/DEAH_box_helicase_dom"/>
</dbReference>
<dbReference type="GO" id="GO:0004386">
    <property type="term" value="F:helicase activity"/>
    <property type="evidence" value="ECO:0007669"/>
    <property type="project" value="UniProtKB-KW"/>
</dbReference>
<keyword evidence="6" id="KW-0614">Plasmid</keyword>
<dbReference type="SUPFAM" id="SSF51713">
    <property type="entry name" value="tRNA-guanine transglycosylase"/>
    <property type="match status" value="1"/>
</dbReference>
<evidence type="ECO:0000259" key="5">
    <source>
        <dbReference type="PROSITE" id="PS51192"/>
    </source>
</evidence>
<dbReference type="GO" id="GO:0016787">
    <property type="term" value="F:hydrolase activity"/>
    <property type="evidence" value="ECO:0007669"/>
    <property type="project" value="UniProtKB-KW"/>
</dbReference>
<gene>
    <name evidence="6" type="ordered locus">DGo_PB0519</name>
</gene>
<keyword evidence="4" id="KW-0067">ATP-binding</keyword>
<dbReference type="PANTHER" id="PTHR47961">
    <property type="entry name" value="DNA POLYMERASE THETA, PUTATIVE (AFU_ORTHOLOGUE AFUA_1G05260)-RELATED"/>
    <property type="match status" value="1"/>
</dbReference>
<dbReference type="SUPFAM" id="SSF52540">
    <property type="entry name" value="P-loop containing nucleoside triphosphate hydrolases"/>
    <property type="match status" value="1"/>
</dbReference>
<dbReference type="GO" id="GO:0003676">
    <property type="term" value="F:nucleic acid binding"/>
    <property type="evidence" value="ECO:0007669"/>
    <property type="project" value="InterPro"/>
</dbReference>
<dbReference type="GO" id="GO:0006400">
    <property type="term" value="P:tRNA modification"/>
    <property type="evidence" value="ECO:0007669"/>
    <property type="project" value="InterPro"/>
</dbReference>